<evidence type="ECO:0000256" key="2">
    <source>
        <dbReference type="SAM" id="SignalP"/>
    </source>
</evidence>
<sequence>MKGSRHFAVLLILVILMGAPTLAVAGLCSAIFSQPSGINENLTGTGNVLNPDALQFQGGAWPASGVPVDSEQPVTVSDPLPDDYRLNISPGEEVVIYVSGNLTIPRGTRLNEDGSPGQLLIIVEGNLTIEGGGNNQADQILINGFLYAGGDTSGNIDVGNNVFIDGALASGGNTEEGNRSVQFSPADLNPDLFDGLCDVGVSISVNGDSFGPVDVDVDQPSTLSASSASCMDAGFLQTRFWREVWTIDGQVIVASDFQTTSSCDRSPVDLPWTFDTAGLFEVGVDVQYVDCNLFLGQPFNCSELQSFGSDVIEVNVESALTCFSDDYAEGTLNPDDWVASVARGSFTPSVVQGRLRMTEASSNQSTALTLQREIPGADNLVILQFDYYAYGGSGADGVSVVLSDALITPQPGSFGGSLGYAQRNNGDPGFAGGWLGIGLDEYGNFSNPSEGRQGGPGRIQQSVSIRGSGSGASGYKYLEGTTGLTPGVDSTGASNPHRYRITVDSRSAGQAMVSVERDTGSGSGFEMLIDPFNVLADADQAAVPENFLLSLTGSTGGSNNIHELDDLELCALQLNPIGEQVDHFEIVHDGVALTCQPETVTIRACANADCSDLFTDPVEATLSPTDGWVGGNVVSISGGTGQASLQNTTAGDVELDVIGSQPSARPQSVTLCEEAGSNPSAANCVLSFLDAGLAFDIPDMISHREEQSIQVRAVERDAETDQCVPAFENVDRTVGFWSTYIDPDSSGRPASRPVSVDGTEVSGSASSPTLLTLNFGAGGVAEIDVRYPDAGHIQLGALYQGSVTNEDEGLMMPGADIFTSRPAGLCVATAGACAAADASCPTFVKAGESFDLSVTAVGWQSDSDTDFCAGNPTTPNFAMPDIALASQLVAPSAGVSGTLDPLDYDHLPSADATTVVPSTMSEVGVFRFNATPVAGGYFGQTVPPGTSLPAGRFYPDRFIVSVDPGEFESECVGPPSFTYTGQDFGWLMAPSLLIEPVSVSGNRTRNYANPAFTDPADRAFQKLSLADISSTVPAADRAAVNANGDPLAVTISSGTGTLSAVGPGLLEFVYSAGVTASYDKVVEAKVAPVANPTLDFVIDSIEDSDNVAGVGAPYTVSPVMDFELRYGRLEMDNVYGPENLTSNGVNNSLFMPFRVEYWNGSRFILNQADNNCTTWDTATITDTENFHALQAANGSFSAGEGGPLALDPNGTPGEDTLTWALPLWLWDDQDGDGTLEQPSALATFGVYRGNDRVIYWQER</sequence>
<dbReference type="RefSeq" id="WP_135804339.1">
    <property type="nucleotide sequence ID" value="NZ_SRPF01000005.1"/>
</dbReference>
<dbReference type="Proteomes" id="UP000298325">
    <property type="component" value="Unassembled WGS sequence"/>
</dbReference>
<name>A0A4Z1C0X0_9GAMM</name>
<gene>
    <name evidence="4" type="ORF">E5Q11_15345</name>
</gene>
<dbReference type="EMBL" id="SRPF01000005">
    <property type="protein sequence ID" value="TGN38539.1"/>
    <property type="molecule type" value="Genomic_DNA"/>
</dbReference>
<keyword evidence="2" id="KW-0732">Signal</keyword>
<dbReference type="Pfam" id="PF20419">
    <property type="entry name" value="DUF6701"/>
    <property type="match status" value="1"/>
</dbReference>
<proteinExistence type="predicted"/>
<dbReference type="Gene3D" id="2.60.120.200">
    <property type="match status" value="1"/>
</dbReference>
<feature type="chain" id="PRO_5021343687" evidence="2">
    <location>
        <begin position="26"/>
        <end position="1259"/>
    </location>
</feature>
<evidence type="ECO:0000313" key="5">
    <source>
        <dbReference type="Proteomes" id="UP000298325"/>
    </source>
</evidence>
<evidence type="ECO:0000256" key="1">
    <source>
        <dbReference type="SAM" id="MobiDB-lite"/>
    </source>
</evidence>
<dbReference type="SUPFAM" id="SSF49899">
    <property type="entry name" value="Concanavalin A-like lectins/glucanases"/>
    <property type="match status" value="1"/>
</dbReference>
<accession>A0A4Z1C0X0</accession>
<feature type="signal peptide" evidence="2">
    <location>
        <begin position="1"/>
        <end position="25"/>
    </location>
</feature>
<organism evidence="4 5">
    <name type="scientific">Marinobacter confluentis</name>
    <dbReference type="NCBI Taxonomy" id="1697557"/>
    <lineage>
        <taxon>Bacteria</taxon>
        <taxon>Pseudomonadati</taxon>
        <taxon>Pseudomonadota</taxon>
        <taxon>Gammaproteobacteria</taxon>
        <taxon>Pseudomonadales</taxon>
        <taxon>Marinobacteraceae</taxon>
        <taxon>Marinobacter</taxon>
    </lineage>
</organism>
<evidence type="ECO:0000259" key="3">
    <source>
        <dbReference type="Pfam" id="PF20419"/>
    </source>
</evidence>
<dbReference type="OrthoDB" id="9790247at2"/>
<keyword evidence="5" id="KW-1185">Reference proteome</keyword>
<evidence type="ECO:0000313" key="4">
    <source>
        <dbReference type="EMBL" id="TGN38539.1"/>
    </source>
</evidence>
<dbReference type="AlphaFoldDB" id="A0A4Z1C0X0"/>
<protein>
    <submittedName>
        <fullName evidence="4">MshQ-like protein</fullName>
    </submittedName>
</protein>
<reference evidence="4 5" key="1">
    <citation type="submission" date="2019-04" db="EMBL/GenBank/DDBJ databases">
        <authorList>
            <person name="Park S."/>
            <person name="Yoon J.-H."/>
        </authorList>
    </citation>
    <scope>NUCLEOTIDE SEQUENCE [LARGE SCALE GENOMIC DNA]</scope>
    <source>
        <strain evidence="4 5">HJM-18</strain>
    </source>
</reference>
<feature type="region of interest" description="Disordered" evidence="1">
    <location>
        <begin position="742"/>
        <end position="765"/>
    </location>
</feature>
<dbReference type="InterPro" id="IPR013320">
    <property type="entry name" value="ConA-like_dom_sf"/>
</dbReference>
<comment type="caution">
    <text evidence="4">The sequence shown here is derived from an EMBL/GenBank/DDBJ whole genome shotgun (WGS) entry which is preliminary data.</text>
</comment>
<dbReference type="InterPro" id="IPR046524">
    <property type="entry name" value="DUF6701"/>
</dbReference>
<feature type="domain" description="DUF6701" evidence="3">
    <location>
        <begin position="670"/>
        <end position="1259"/>
    </location>
</feature>